<organism evidence="3 6">
    <name type="scientific">Myxococcus fulvus</name>
    <dbReference type="NCBI Taxonomy" id="33"/>
    <lineage>
        <taxon>Bacteria</taxon>
        <taxon>Pseudomonadati</taxon>
        <taxon>Myxococcota</taxon>
        <taxon>Myxococcia</taxon>
        <taxon>Myxococcales</taxon>
        <taxon>Cystobacterineae</taxon>
        <taxon>Myxococcaceae</taxon>
        <taxon>Myxococcus</taxon>
    </lineage>
</organism>
<evidence type="ECO:0000313" key="6">
    <source>
        <dbReference type="Proteomes" id="UP000321514"/>
    </source>
</evidence>
<dbReference type="Proteomes" id="UP000183760">
    <property type="component" value="Unassembled WGS sequence"/>
</dbReference>
<evidence type="ECO:0000256" key="2">
    <source>
        <dbReference type="SAM" id="Phobius"/>
    </source>
</evidence>
<keyword evidence="2" id="KW-0812">Transmembrane</keyword>
<reference evidence="3 6" key="2">
    <citation type="submission" date="2019-07" db="EMBL/GenBank/DDBJ databases">
        <title>Whole genome shotgun sequence of Myxococcus fulvus NBRC 100333.</title>
        <authorList>
            <person name="Hosoyama A."/>
            <person name="Uohara A."/>
            <person name="Ohji S."/>
            <person name="Ichikawa N."/>
        </authorList>
    </citation>
    <scope>NUCLEOTIDE SEQUENCE [LARGE SCALE GENOMIC DNA]</scope>
    <source>
        <strain evidence="3 6">NBRC 100333</strain>
    </source>
</reference>
<evidence type="ECO:0000313" key="4">
    <source>
        <dbReference type="EMBL" id="SEU28959.1"/>
    </source>
</evidence>
<evidence type="ECO:0000313" key="5">
    <source>
        <dbReference type="Proteomes" id="UP000183760"/>
    </source>
</evidence>
<comment type="caution">
    <text evidence="3">The sequence shown here is derived from an EMBL/GenBank/DDBJ whole genome shotgun (WGS) entry which is preliminary data.</text>
</comment>
<evidence type="ECO:0000313" key="3">
    <source>
        <dbReference type="EMBL" id="GEN08855.1"/>
    </source>
</evidence>
<proteinExistence type="predicted"/>
<keyword evidence="2" id="KW-1133">Transmembrane helix</keyword>
<dbReference type="Proteomes" id="UP000321514">
    <property type="component" value="Unassembled WGS sequence"/>
</dbReference>
<gene>
    <name evidence="3" type="ORF">MFU01_38920</name>
    <name evidence="4" type="ORF">SAMN05443572_108108</name>
</gene>
<keyword evidence="2" id="KW-0472">Membrane</keyword>
<feature type="transmembrane region" description="Helical" evidence="2">
    <location>
        <begin position="37"/>
        <end position="59"/>
    </location>
</feature>
<evidence type="ECO:0000256" key="1">
    <source>
        <dbReference type="SAM" id="MobiDB-lite"/>
    </source>
</evidence>
<accession>A0A511T3X3</accession>
<reference evidence="4 5" key="1">
    <citation type="submission" date="2016-10" db="EMBL/GenBank/DDBJ databases">
        <authorList>
            <person name="Varghese N."/>
            <person name="Submissions S."/>
        </authorList>
    </citation>
    <scope>NUCLEOTIDE SEQUENCE [LARGE SCALE GENOMIC DNA]</scope>
    <source>
        <strain evidence="4 5">DSM 16525</strain>
    </source>
</reference>
<keyword evidence="5" id="KW-1185">Reference proteome</keyword>
<sequence length="80" mass="8681">MSDPQSALAALTVPLLALAQVPQEVSVSPEGATGHSYWYWVALLVLAAAVFAWVAVALARKRKAPPPRSTRTTPRYRRPV</sequence>
<protein>
    <submittedName>
        <fullName evidence="3">Uncharacterized protein</fullName>
    </submittedName>
</protein>
<dbReference type="EMBL" id="BJXR01000030">
    <property type="protein sequence ID" value="GEN08855.1"/>
    <property type="molecule type" value="Genomic_DNA"/>
</dbReference>
<name>A0A511T3X3_MYXFU</name>
<dbReference type="AlphaFoldDB" id="A0A511T3X3"/>
<dbReference type="EMBL" id="FOIB01000008">
    <property type="protein sequence ID" value="SEU28959.1"/>
    <property type="molecule type" value="Genomic_DNA"/>
</dbReference>
<dbReference type="RefSeq" id="WP_143097314.1">
    <property type="nucleotide sequence ID" value="NZ_BJXR01000030.1"/>
</dbReference>
<feature type="region of interest" description="Disordered" evidence="1">
    <location>
        <begin position="61"/>
        <end position="80"/>
    </location>
</feature>